<gene>
    <name evidence="7" type="ORF">AVDCRST_MAG35-123</name>
</gene>
<protein>
    <submittedName>
        <fullName evidence="7">Solanesyl diphosphate synthase</fullName>
        <ecNumber evidence="7">2.5.1.11</ecNumber>
    </submittedName>
</protein>
<sequence length="349" mass="36356">MSPPDAVATYPGPVVSAAGVDADLVDLPATLARGLDAVEENLLRSVSHVDDLVDAVAHHLVLAGGKRVRPTLTLLAAQLGDPTRPEVVTAATAVELTHLASLYHDDVMDSAPLRRGAPAAHEVWGNEVAILTGDLLFARASRLVAELGPRAVRLQAETFERLCLGQLHETVGPRPGEDPVEHHLQVLSDKTGSLIATSARYGAELSGADPAVVDLLVAYGEAVGVAFQLADDVLDLSDPQARAERTGKVPGTDLREGVATLPTLLARARAAAGDPGAIALVELLDADLTDDAALARALTALGADSATEEAMDEARRWSARSVEALDPLPAGAVKDALVAFARSVTDRDR</sequence>
<evidence type="ECO:0000256" key="2">
    <source>
        <dbReference type="ARBA" id="ARBA00006706"/>
    </source>
</evidence>
<keyword evidence="5" id="KW-0460">Magnesium</keyword>
<reference evidence="7" key="1">
    <citation type="submission" date="2020-02" db="EMBL/GenBank/DDBJ databases">
        <authorList>
            <person name="Meier V. D."/>
        </authorList>
    </citation>
    <scope>NUCLEOTIDE SEQUENCE</scope>
    <source>
        <strain evidence="7">AVDCRST_MAG35</strain>
    </source>
</reference>
<name>A0A6J4NEW7_9ACTN</name>
<proteinExistence type="inferred from homology"/>
<dbReference type="EMBL" id="CADCUY010000025">
    <property type="protein sequence ID" value="CAA9385875.1"/>
    <property type="molecule type" value="Genomic_DNA"/>
</dbReference>
<dbReference type="SFLD" id="SFLDG01017">
    <property type="entry name" value="Polyprenyl_Transferase_Like"/>
    <property type="match status" value="1"/>
</dbReference>
<dbReference type="SUPFAM" id="SSF48576">
    <property type="entry name" value="Terpenoid synthases"/>
    <property type="match status" value="1"/>
</dbReference>
<comment type="cofactor">
    <cofactor evidence="1">
        <name>Mg(2+)</name>
        <dbReference type="ChEBI" id="CHEBI:18420"/>
    </cofactor>
</comment>
<dbReference type="InterPro" id="IPR000092">
    <property type="entry name" value="Polyprenyl_synt"/>
</dbReference>
<dbReference type="InterPro" id="IPR033749">
    <property type="entry name" value="Polyprenyl_synt_CS"/>
</dbReference>
<evidence type="ECO:0000313" key="7">
    <source>
        <dbReference type="EMBL" id="CAA9385875.1"/>
    </source>
</evidence>
<dbReference type="GO" id="GO:0004659">
    <property type="term" value="F:prenyltransferase activity"/>
    <property type="evidence" value="ECO:0007669"/>
    <property type="project" value="InterPro"/>
</dbReference>
<dbReference type="InterPro" id="IPR008949">
    <property type="entry name" value="Isoprenoid_synthase_dom_sf"/>
</dbReference>
<organism evidence="7">
    <name type="scientific">uncultured Quadrisphaera sp</name>
    <dbReference type="NCBI Taxonomy" id="904978"/>
    <lineage>
        <taxon>Bacteria</taxon>
        <taxon>Bacillati</taxon>
        <taxon>Actinomycetota</taxon>
        <taxon>Actinomycetes</taxon>
        <taxon>Kineosporiales</taxon>
        <taxon>Kineosporiaceae</taxon>
        <taxon>Quadrisphaera</taxon>
        <taxon>environmental samples</taxon>
    </lineage>
</organism>
<keyword evidence="3 6" id="KW-0808">Transferase</keyword>
<evidence type="ECO:0000256" key="3">
    <source>
        <dbReference type="ARBA" id="ARBA00022679"/>
    </source>
</evidence>
<comment type="similarity">
    <text evidence="2 6">Belongs to the FPP/GGPP synthase family.</text>
</comment>
<dbReference type="EC" id="2.5.1.11" evidence="7"/>
<dbReference type="PANTHER" id="PTHR12001">
    <property type="entry name" value="GERANYLGERANYL PYROPHOSPHATE SYNTHASE"/>
    <property type="match status" value="1"/>
</dbReference>
<dbReference type="AlphaFoldDB" id="A0A6J4NEW7"/>
<evidence type="ECO:0000256" key="4">
    <source>
        <dbReference type="ARBA" id="ARBA00022723"/>
    </source>
</evidence>
<dbReference type="PANTHER" id="PTHR12001:SF69">
    <property type="entry name" value="ALL TRANS-POLYPRENYL-DIPHOSPHATE SYNTHASE PDSS1"/>
    <property type="match status" value="1"/>
</dbReference>
<dbReference type="CDD" id="cd00685">
    <property type="entry name" value="Trans_IPPS_HT"/>
    <property type="match status" value="1"/>
</dbReference>
<dbReference type="SFLD" id="SFLDS00005">
    <property type="entry name" value="Isoprenoid_Synthase_Type_I"/>
    <property type="match status" value="1"/>
</dbReference>
<dbReference type="GO" id="GO:0008299">
    <property type="term" value="P:isoprenoid biosynthetic process"/>
    <property type="evidence" value="ECO:0007669"/>
    <property type="project" value="InterPro"/>
</dbReference>
<evidence type="ECO:0000256" key="1">
    <source>
        <dbReference type="ARBA" id="ARBA00001946"/>
    </source>
</evidence>
<dbReference type="PROSITE" id="PS00444">
    <property type="entry name" value="POLYPRENYL_SYNTHASE_2"/>
    <property type="match status" value="1"/>
</dbReference>
<dbReference type="Pfam" id="PF00348">
    <property type="entry name" value="polyprenyl_synt"/>
    <property type="match status" value="1"/>
</dbReference>
<evidence type="ECO:0000256" key="5">
    <source>
        <dbReference type="ARBA" id="ARBA00022842"/>
    </source>
</evidence>
<keyword evidence="4" id="KW-0479">Metal-binding</keyword>
<dbReference type="Gene3D" id="1.10.600.10">
    <property type="entry name" value="Farnesyl Diphosphate Synthase"/>
    <property type="match status" value="1"/>
</dbReference>
<accession>A0A6J4NEW7</accession>
<dbReference type="GO" id="GO:0046872">
    <property type="term" value="F:metal ion binding"/>
    <property type="evidence" value="ECO:0007669"/>
    <property type="project" value="UniProtKB-KW"/>
</dbReference>
<evidence type="ECO:0000256" key="6">
    <source>
        <dbReference type="RuleBase" id="RU004466"/>
    </source>
</evidence>